<dbReference type="InterPro" id="IPR009057">
    <property type="entry name" value="Homeodomain-like_sf"/>
</dbReference>
<reference evidence="8 10" key="2">
    <citation type="submission" date="2019-03" db="EMBL/GenBank/DDBJ databases">
        <title>Genomic Encyclopedia of Type Strains, Phase IV (KMG-IV): sequencing the most valuable type-strain genomes for metagenomic binning, comparative biology and taxonomic classification.</title>
        <authorList>
            <person name="Goeker M."/>
        </authorList>
    </citation>
    <scope>NUCLEOTIDE SEQUENCE [LARGE SCALE GENOMIC DNA]</scope>
    <source>
        <strain evidence="8 10">DSM 20580</strain>
    </source>
</reference>
<evidence type="ECO:0000256" key="4">
    <source>
        <dbReference type="ARBA" id="ARBA00023163"/>
    </source>
</evidence>
<proteinExistence type="predicted"/>
<evidence type="ECO:0000256" key="3">
    <source>
        <dbReference type="ARBA" id="ARBA00023125"/>
    </source>
</evidence>
<accession>A0A8B4Q5Q5</accession>
<dbReference type="Proteomes" id="UP000294641">
    <property type="component" value="Unassembled WGS sequence"/>
</dbReference>
<keyword evidence="4" id="KW-0804">Transcription</keyword>
<dbReference type="PANTHER" id="PTHR30055">
    <property type="entry name" value="HTH-TYPE TRANSCRIPTIONAL REGULATOR RUTR"/>
    <property type="match status" value="1"/>
</dbReference>
<evidence type="ECO:0000259" key="6">
    <source>
        <dbReference type="PROSITE" id="PS50977"/>
    </source>
</evidence>
<dbReference type="RefSeq" id="WP_109349606.1">
    <property type="nucleotide sequence ID" value="NZ_BJUE01000009.1"/>
</dbReference>
<gene>
    <name evidence="7" type="primary">icaR</name>
    <name evidence="8" type="ORF">DFR61_11635</name>
    <name evidence="7" type="ORF">NCTC10597_00232</name>
</gene>
<dbReference type="PANTHER" id="PTHR30055:SF175">
    <property type="entry name" value="HTH-TYPE TRANSCRIPTIONAL REPRESSOR KSTR2"/>
    <property type="match status" value="1"/>
</dbReference>
<evidence type="ECO:0000313" key="8">
    <source>
        <dbReference type="EMBL" id="TDR38478.1"/>
    </source>
</evidence>
<protein>
    <submittedName>
        <fullName evidence="7">Intercellular adhesion protein R</fullName>
    </submittedName>
    <submittedName>
        <fullName evidence="8">TetR family transcriptional regulator</fullName>
    </submittedName>
</protein>
<dbReference type="Proteomes" id="UP000254330">
    <property type="component" value="Unassembled WGS sequence"/>
</dbReference>
<evidence type="ECO:0000313" key="7">
    <source>
        <dbReference type="EMBL" id="STX08568.1"/>
    </source>
</evidence>
<comment type="caution">
    <text evidence="7">The sequence shown here is derived from an EMBL/GenBank/DDBJ whole genome shotgun (WGS) entry which is preliminary data.</text>
</comment>
<dbReference type="Gene3D" id="1.10.357.10">
    <property type="entry name" value="Tetracycline Repressor, domain 2"/>
    <property type="match status" value="1"/>
</dbReference>
<keyword evidence="3 5" id="KW-0238">DNA-binding</keyword>
<feature type="domain" description="HTH tetR-type" evidence="6">
    <location>
        <begin position="18"/>
        <end position="78"/>
    </location>
</feature>
<dbReference type="Pfam" id="PF00440">
    <property type="entry name" value="TetR_N"/>
    <property type="match status" value="1"/>
</dbReference>
<keyword evidence="1" id="KW-0678">Repressor</keyword>
<keyword evidence="2" id="KW-0805">Transcription regulation</keyword>
<dbReference type="GO" id="GO:0000976">
    <property type="term" value="F:transcription cis-regulatory region binding"/>
    <property type="evidence" value="ECO:0007669"/>
    <property type="project" value="TreeGrafter"/>
</dbReference>
<evidence type="ECO:0000256" key="2">
    <source>
        <dbReference type="ARBA" id="ARBA00023015"/>
    </source>
</evidence>
<dbReference type="SUPFAM" id="SSF46689">
    <property type="entry name" value="Homeodomain-like"/>
    <property type="match status" value="1"/>
</dbReference>
<evidence type="ECO:0000313" key="9">
    <source>
        <dbReference type="Proteomes" id="UP000254330"/>
    </source>
</evidence>
<dbReference type="InterPro" id="IPR001647">
    <property type="entry name" value="HTH_TetR"/>
</dbReference>
<keyword evidence="10" id="KW-1185">Reference proteome</keyword>
<dbReference type="OrthoDB" id="2732116at2"/>
<organism evidence="7 9">
    <name type="scientific">Kurthia zopfii</name>
    <dbReference type="NCBI Taxonomy" id="1650"/>
    <lineage>
        <taxon>Bacteria</taxon>
        <taxon>Bacillati</taxon>
        <taxon>Bacillota</taxon>
        <taxon>Bacilli</taxon>
        <taxon>Bacillales</taxon>
        <taxon>Caryophanaceae</taxon>
        <taxon>Kurthia</taxon>
    </lineage>
</organism>
<name>A0A8B4Q5Q5_9BACL</name>
<dbReference type="EMBL" id="UGNP01000001">
    <property type="protein sequence ID" value="STX08568.1"/>
    <property type="molecule type" value="Genomic_DNA"/>
</dbReference>
<dbReference type="PRINTS" id="PR00455">
    <property type="entry name" value="HTHTETR"/>
</dbReference>
<dbReference type="PROSITE" id="PS50977">
    <property type="entry name" value="HTH_TETR_2"/>
    <property type="match status" value="1"/>
</dbReference>
<evidence type="ECO:0000256" key="5">
    <source>
        <dbReference type="PROSITE-ProRule" id="PRU00335"/>
    </source>
</evidence>
<evidence type="ECO:0000313" key="10">
    <source>
        <dbReference type="Proteomes" id="UP000294641"/>
    </source>
</evidence>
<dbReference type="InterPro" id="IPR050109">
    <property type="entry name" value="HTH-type_TetR-like_transc_reg"/>
</dbReference>
<dbReference type="AlphaFoldDB" id="A0A8B4Q5Q5"/>
<dbReference type="GO" id="GO:0003700">
    <property type="term" value="F:DNA-binding transcription factor activity"/>
    <property type="evidence" value="ECO:0007669"/>
    <property type="project" value="TreeGrafter"/>
</dbReference>
<feature type="DNA-binding region" description="H-T-H motif" evidence="5">
    <location>
        <begin position="41"/>
        <end position="60"/>
    </location>
</feature>
<sequence>MGDSKRNLGRPRQQEHAVPTKVRVLSTAVSLFVEQGYKNVAMDDVALRCNVTKATVYYYYSTKAELFTAAFEALMSRIRNSSMEILSTEEPFEKRLENLVTIFTYATVNIDVDNFIKEATPSLSVDQLLKIEDCKNTMYDGIETCFIREAENGILPKENTKFFTHTFLALLTMSKQRDREGKGFFETPEETAKQVVRFFWAGVQNGK</sequence>
<dbReference type="EMBL" id="SNZG01000016">
    <property type="protein sequence ID" value="TDR38478.1"/>
    <property type="molecule type" value="Genomic_DNA"/>
</dbReference>
<reference evidence="7 9" key="1">
    <citation type="submission" date="2018-06" db="EMBL/GenBank/DDBJ databases">
        <authorList>
            <consortium name="Pathogen Informatics"/>
            <person name="Doyle S."/>
        </authorList>
    </citation>
    <scope>NUCLEOTIDE SEQUENCE [LARGE SCALE GENOMIC DNA]</scope>
    <source>
        <strain evidence="7 9">NCTC10597</strain>
    </source>
</reference>
<evidence type="ECO:0000256" key="1">
    <source>
        <dbReference type="ARBA" id="ARBA00022491"/>
    </source>
</evidence>